<evidence type="ECO:0000256" key="1">
    <source>
        <dbReference type="SAM" id="MobiDB-lite"/>
    </source>
</evidence>
<dbReference type="Proteomes" id="UP000308768">
    <property type="component" value="Unassembled WGS sequence"/>
</dbReference>
<name>A0A4U0X9N5_9PEZI</name>
<accession>A0A4U0X9N5</accession>
<proteinExistence type="predicted"/>
<reference evidence="2 3" key="1">
    <citation type="submission" date="2017-03" db="EMBL/GenBank/DDBJ databases">
        <title>Genomes of endolithic fungi from Antarctica.</title>
        <authorList>
            <person name="Coleine C."/>
            <person name="Masonjones S."/>
            <person name="Stajich J.E."/>
        </authorList>
    </citation>
    <scope>NUCLEOTIDE SEQUENCE [LARGE SCALE GENOMIC DNA]</scope>
    <source>
        <strain evidence="2 3">CCFEE 5187</strain>
    </source>
</reference>
<keyword evidence="3" id="KW-1185">Reference proteome</keyword>
<sequence>MANWINQKVQGAVAGVGGLAGGAVNAVGNGSYDEANTIPTSITSATHNWGDGVRSYGNNIKDSTKAGGKRVSTAGNPLGLSGPGASVGGKKAAITGTRGYSGTAANPLGLGKR</sequence>
<dbReference type="OrthoDB" id="3791134at2759"/>
<dbReference type="AlphaFoldDB" id="A0A4U0X9N5"/>
<evidence type="ECO:0000313" key="3">
    <source>
        <dbReference type="Proteomes" id="UP000308768"/>
    </source>
</evidence>
<gene>
    <name evidence="2" type="ORF">B0A49_05258</name>
</gene>
<evidence type="ECO:0000313" key="2">
    <source>
        <dbReference type="EMBL" id="TKA73334.1"/>
    </source>
</evidence>
<dbReference type="STRING" id="331657.A0A4U0X9N5"/>
<feature type="region of interest" description="Disordered" evidence="1">
    <location>
        <begin position="58"/>
        <end position="87"/>
    </location>
</feature>
<organism evidence="2 3">
    <name type="scientific">Cryomyces minteri</name>
    <dbReference type="NCBI Taxonomy" id="331657"/>
    <lineage>
        <taxon>Eukaryota</taxon>
        <taxon>Fungi</taxon>
        <taxon>Dikarya</taxon>
        <taxon>Ascomycota</taxon>
        <taxon>Pezizomycotina</taxon>
        <taxon>Dothideomycetes</taxon>
        <taxon>Dothideomycetes incertae sedis</taxon>
        <taxon>Cryomyces</taxon>
    </lineage>
</organism>
<protein>
    <submittedName>
        <fullName evidence="2">Uncharacterized protein</fullName>
    </submittedName>
</protein>
<comment type="caution">
    <text evidence="2">The sequence shown here is derived from an EMBL/GenBank/DDBJ whole genome shotgun (WGS) entry which is preliminary data.</text>
</comment>
<dbReference type="EMBL" id="NAJN01000440">
    <property type="protein sequence ID" value="TKA73334.1"/>
    <property type="molecule type" value="Genomic_DNA"/>
</dbReference>